<dbReference type="InterPro" id="IPR049233">
    <property type="entry name" value="DUF6830"/>
</dbReference>
<evidence type="ECO:0000256" key="1">
    <source>
        <dbReference type="SAM" id="MobiDB-lite"/>
    </source>
</evidence>
<feature type="region of interest" description="Disordered" evidence="1">
    <location>
        <begin position="239"/>
        <end position="264"/>
    </location>
</feature>
<evidence type="ECO:0000313" key="4">
    <source>
        <dbReference type="Proteomes" id="UP000636479"/>
    </source>
</evidence>
<dbReference type="Pfam" id="PF20722">
    <property type="entry name" value="DUF6830"/>
    <property type="match status" value="1"/>
</dbReference>
<keyword evidence="4" id="KW-1185">Reference proteome</keyword>
<reference evidence="3" key="1">
    <citation type="submission" date="2020-05" db="EMBL/GenBank/DDBJ databases">
        <title>Mycena genomes resolve the evolution of fungal bioluminescence.</title>
        <authorList>
            <person name="Tsai I.J."/>
        </authorList>
    </citation>
    <scope>NUCLEOTIDE SEQUENCE</scope>
    <source>
        <strain evidence="3">171206Taipei</strain>
    </source>
</reference>
<dbReference type="RefSeq" id="XP_037215828.1">
    <property type="nucleotide sequence ID" value="XM_037367996.1"/>
</dbReference>
<dbReference type="InterPro" id="IPR041078">
    <property type="entry name" value="Plavaka"/>
</dbReference>
<proteinExistence type="predicted"/>
<dbReference type="OrthoDB" id="3232986at2759"/>
<sequence length="441" mass="50351">MVPSFMRTHPHPHRLNGVHLPFWRNWPLSTNPSKFLTPEVLHHVHKAFFDHDFQWGRKIMGDNELDFRLSIIPVLQLGGREHRELQRSFICIIADAVPRQVVVALRALMDFRFMAQSPQITEATLVRMEQCLATFHEHKQHIIDCGGREQPHFAIPKLEFLHSIVPSIRWAGVPMQYTADITEKAHSTQIKVPARTETNHRDYDPQIVRHLDRAEKLRLFGLYTGIKSEQLQLKMEDVVDDGEEREGEGEPSSELQTEDVAGPSLIGEASRPVRNLFKAAELYPLLYPQTESRFTIAPSAAFLLNRRPTLPKVSVEDVGNMYKLNDLRAALGDFYYGQNTTHKPLLGGRRRHHTDCALPFTHLEVWYSLRVQLTAPHTSRPLPSQLLFAQPPPVDSMWEIGRYDPVLLSNSVDAAWPCKGFRDGLQGRVAHLRNNGPSAPN</sequence>
<evidence type="ECO:0000313" key="3">
    <source>
        <dbReference type="EMBL" id="KAF7293665.1"/>
    </source>
</evidence>
<feature type="compositionally biased region" description="Acidic residues" evidence="1">
    <location>
        <begin position="239"/>
        <end position="251"/>
    </location>
</feature>
<name>A0A8H6S9A4_9AGAR</name>
<dbReference type="Pfam" id="PF18759">
    <property type="entry name" value="Plavaka"/>
    <property type="match status" value="1"/>
</dbReference>
<organism evidence="3 4">
    <name type="scientific">Mycena indigotica</name>
    <dbReference type="NCBI Taxonomy" id="2126181"/>
    <lineage>
        <taxon>Eukaryota</taxon>
        <taxon>Fungi</taxon>
        <taxon>Dikarya</taxon>
        <taxon>Basidiomycota</taxon>
        <taxon>Agaricomycotina</taxon>
        <taxon>Agaricomycetes</taxon>
        <taxon>Agaricomycetidae</taxon>
        <taxon>Agaricales</taxon>
        <taxon>Marasmiineae</taxon>
        <taxon>Mycenaceae</taxon>
        <taxon>Mycena</taxon>
    </lineage>
</organism>
<protein>
    <submittedName>
        <fullName evidence="3">RPN1-RPN2-N domain-containing protein</fullName>
    </submittedName>
</protein>
<dbReference type="Proteomes" id="UP000636479">
    <property type="component" value="Unassembled WGS sequence"/>
</dbReference>
<comment type="caution">
    <text evidence="3">The sequence shown here is derived from an EMBL/GenBank/DDBJ whole genome shotgun (WGS) entry which is preliminary data.</text>
</comment>
<accession>A0A8H6S9A4</accession>
<gene>
    <name evidence="3" type="ORF">MIND_01146500</name>
</gene>
<feature type="domain" description="DUF6830" evidence="2">
    <location>
        <begin position="293"/>
        <end position="423"/>
    </location>
</feature>
<dbReference type="GeneID" id="59350512"/>
<evidence type="ECO:0000259" key="2">
    <source>
        <dbReference type="Pfam" id="PF20722"/>
    </source>
</evidence>
<dbReference type="AlphaFoldDB" id="A0A8H6S9A4"/>
<dbReference type="EMBL" id="JACAZF010000010">
    <property type="protein sequence ID" value="KAF7293665.1"/>
    <property type="molecule type" value="Genomic_DNA"/>
</dbReference>